<accession>A0A224Y5A6</accession>
<feature type="signal peptide" evidence="1">
    <location>
        <begin position="1"/>
        <end position="17"/>
    </location>
</feature>
<keyword evidence="1" id="KW-0732">Signal</keyword>
<reference evidence="2" key="1">
    <citation type="journal article" date="2018" name="PLoS Negl. Trop. Dis.">
        <title>An insight into the salivary gland and fat body transcriptome of Panstrongylus lignarius (Hemiptera: Heteroptera), the main vector of Chagas disease in Peru.</title>
        <authorList>
            <person name="Nevoa J.C."/>
            <person name="Mendes M.T."/>
            <person name="da Silva M.V."/>
            <person name="Soares S.C."/>
            <person name="Oliveira C.J.F."/>
            <person name="Ribeiro J.M.C."/>
        </authorList>
    </citation>
    <scope>NUCLEOTIDE SEQUENCE</scope>
</reference>
<protein>
    <submittedName>
        <fullName evidence="2">Putative secreted protein</fullName>
    </submittedName>
</protein>
<sequence length="74" mass="8512">MFTSAKWVIWWVHTARTFVSIAQHTAGANIEPLWACGSRSGRRTETAAVQGGRVRLHVYRRLWTHQTQVVLHQT</sequence>
<dbReference type="AlphaFoldDB" id="A0A224Y5A6"/>
<evidence type="ECO:0000256" key="1">
    <source>
        <dbReference type="SAM" id="SignalP"/>
    </source>
</evidence>
<dbReference type="EMBL" id="GFTR01000533">
    <property type="protein sequence ID" value="JAW15893.1"/>
    <property type="molecule type" value="Transcribed_RNA"/>
</dbReference>
<proteinExistence type="predicted"/>
<feature type="chain" id="PRO_5012623775" evidence="1">
    <location>
        <begin position="18"/>
        <end position="74"/>
    </location>
</feature>
<evidence type="ECO:0000313" key="2">
    <source>
        <dbReference type="EMBL" id="JAW15893.1"/>
    </source>
</evidence>
<name>A0A224Y5A6_9HEMI</name>
<organism evidence="2">
    <name type="scientific">Panstrongylus lignarius</name>
    <dbReference type="NCBI Taxonomy" id="156445"/>
    <lineage>
        <taxon>Eukaryota</taxon>
        <taxon>Metazoa</taxon>
        <taxon>Ecdysozoa</taxon>
        <taxon>Arthropoda</taxon>
        <taxon>Hexapoda</taxon>
        <taxon>Insecta</taxon>
        <taxon>Pterygota</taxon>
        <taxon>Neoptera</taxon>
        <taxon>Paraneoptera</taxon>
        <taxon>Hemiptera</taxon>
        <taxon>Heteroptera</taxon>
        <taxon>Panheteroptera</taxon>
        <taxon>Cimicomorpha</taxon>
        <taxon>Reduviidae</taxon>
        <taxon>Triatominae</taxon>
        <taxon>Panstrongylus</taxon>
    </lineage>
</organism>